<gene>
    <name evidence="2" type="ORF">C7457_1177</name>
</gene>
<evidence type="ECO:0000313" key="3">
    <source>
        <dbReference type="Proteomes" id="UP000280881"/>
    </source>
</evidence>
<protein>
    <submittedName>
        <fullName evidence="2">PilZ domain-containing protein</fullName>
    </submittedName>
</protein>
<dbReference type="SUPFAM" id="SSF141371">
    <property type="entry name" value="PilZ domain-like"/>
    <property type="match status" value="1"/>
</dbReference>
<comment type="caution">
    <text evidence="2">The sequence shown here is derived from an EMBL/GenBank/DDBJ whole genome shotgun (WGS) entry which is preliminary data.</text>
</comment>
<sequence length="221" mass="25759">MEVKNRIFNWLSELKEKEVPVEVIGFYQELPIRVKTKLLDFDENFLQWEYNPKLYLTASDDGKFFFYFNDPLYKEKRLLGADVTYYGNSFIETTFPKPFSDPRFGRQIVRVTTSEKLPVKFYLLSESGEEIALPVRDISEEGVGVVGEKGFLKVGEPIKSKLILPRGELLLEGKVVSSEPLGDKNRFGIKFSIREREKKLLRDYVMARQKEILSKIRDLVE</sequence>
<reference evidence="2 3" key="1">
    <citation type="submission" date="2018-10" db="EMBL/GenBank/DDBJ databases">
        <title>Genomic Encyclopedia of Type Strains, Phase IV (KMG-IV): sequencing the most valuable type-strain genomes for metagenomic binning, comparative biology and taxonomic classification.</title>
        <authorList>
            <person name="Goeker M."/>
        </authorList>
    </citation>
    <scope>NUCLEOTIDE SEQUENCE [LARGE SCALE GENOMIC DNA]</scope>
    <source>
        <strain evidence="2 3">DSM 15521</strain>
    </source>
</reference>
<keyword evidence="3" id="KW-1185">Reference proteome</keyword>
<dbReference type="GO" id="GO:0035438">
    <property type="term" value="F:cyclic-di-GMP binding"/>
    <property type="evidence" value="ECO:0007669"/>
    <property type="project" value="InterPro"/>
</dbReference>
<feature type="domain" description="PilZ" evidence="1">
    <location>
        <begin position="124"/>
        <end position="206"/>
    </location>
</feature>
<dbReference type="RefSeq" id="WP_121171025.1">
    <property type="nucleotide sequence ID" value="NZ_RBIE01000002.1"/>
</dbReference>
<name>A0A420W6K1_9BACT</name>
<dbReference type="Proteomes" id="UP000280881">
    <property type="component" value="Unassembled WGS sequence"/>
</dbReference>
<evidence type="ECO:0000259" key="1">
    <source>
        <dbReference type="Pfam" id="PF07238"/>
    </source>
</evidence>
<dbReference type="AlphaFoldDB" id="A0A420W6K1"/>
<dbReference type="Pfam" id="PF07238">
    <property type="entry name" value="PilZ"/>
    <property type="match status" value="1"/>
</dbReference>
<dbReference type="InterPro" id="IPR009875">
    <property type="entry name" value="PilZ_domain"/>
</dbReference>
<dbReference type="OrthoDB" id="12233at2"/>
<dbReference type="Gene3D" id="2.40.10.220">
    <property type="entry name" value="predicted glycosyltransferase like domains"/>
    <property type="match status" value="1"/>
</dbReference>
<evidence type="ECO:0000313" key="2">
    <source>
        <dbReference type="EMBL" id="RKQ61732.1"/>
    </source>
</evidence>
<organism evidence="2 3">
    <name type="scientific">Thermovibrio guaymasensis</name>
    <dbReference type="NCBI Taxonomy" id="240167"/>
    <lineage>
        <taxon>Bacteria</taxon>
        <taxon>Pseudomonadati</taxon>
        <taxon>Aquificota</taxon>
        <taxon>Aquificia</taxon>
        <taxon>Desulfurobacteriales</taxon>
        <taxon>Desulfurobacteriaceae</taxon>
        <taxon>Thermovibrio</taxon>
    </lineage>
</organism>
<dbReference type="EMBL" id="RBIE01000002">
    <property type="protein sequence ID" value="RKQ61732.1"/>
    <property type="molecule type" value="Genomic_DNA"/>
</dbReference>
<accession>A0A420W6K1</accession>
<proteinExistence type="predicted"/>